<proteinExistence type="predicted"/>
<gene>
    <name evidence="3" type="ORF">ACFSVL_09000</name>
</gene>
<sequence>MDDDYPFDNASAPANDRMSALQASYDAATVEHLANLGVGPGWSCWEIGAGGGSIARWLAERAGADGHVLATDVDTRLLADLPSNTSVVHHDVREEPVPDRKFDLIHARLVLIHFPERDELVAKLSAALAPGGWLVLEEIEARGQTVLETPDEASASVFRSVQGRIIDLLERAGSDVEWAGRLPDVLAGAGLREIGSGRVTTRWPGGGTEIRVLAANSLELADKLAEEGVPAEELEQFRKVLGDPRFTVSSYPLVSAWGRG</sequence>
<comment type="caution">
    <text evidence="3">The sequence shown here is derived from an EMBL/GenBank/DDBJ whole genome shotgun (WGS) entry which is preliminary data.</text>
</comment>
<dbReference type="Gene3D" id="3.40.50.150">
    <property type="entry name" value="Vaccinia Virus protein VP39"/>
    <property type="match status" value="1"/>
</dbReference>
<dbReference type="EMBL" id="JBHUKS010000005">
    <property type="protein sequence ID" value="MFD2467527.1"/>
    <property type="molecule type" value="Genomic_DNA"/>
</dbReference>
<dbReference type="Proteomes" id="UP001597483">
    <property type="component" value="Unassembled WGS sequence"/>
</dbReference>
<dbReference type="SUPFAM" id="SSF53335">
    <property type="entry name" value="S-adenosyl-L-methionine-dependent methyltransferases"/>
    <property type="match status" value="1"/>
</dbReference>
<evidence type="ECO:0000259" key="2">
    <source>
        <dbReference type="Pfam" id="PF08241"/>
    </source>
</evidence>
<dbReference type="PANTHER" id="PTHR43861:SF3">
    <property type="entry name" value="PUTATIVE (AFU_ORTHOLOGUE AFUA_2G14390)-RELATED"/>
    <property type="match status" value="1"/>
</dbReference>
<keyword evidence="1 3" id="KW-0808">Transferase</keyword>
<dbReference type="PANTHER" id="PTHR43861">
    <property type="entry name" value="TRANS-ACONITATE 2-METHYLTRANSFERASE-RELATED"/>
    <property type="match status" value="1"/>
</dbReference>
<dbReference type="InterPro" id="IPR029063">
    <property type="entry name" value="SAM-dependent_MTases_sf"/>
</dbReference>
<name>A0ABW5H2N9_9PSEU</name>
<dbReference type="EC" id="2.1.1.-" evidence="3"/>
<dbReference type="InterPro" id="IPR013216">
    <property type="entry name" value="Methyltransf_11"/>
</dbReference>
<dbReference type="RefSeq" id="WP_378302326.1">
    <property type="nucleotide sequence ID" value="NZ_JBHUKS010000005.1"/>
</dbReference>
<dbReference type="Pfam" id="PF08241">
    <property type="entry name" value="Methyltransf_11"/>
    <property type="match status" value="1"/>
</dbReference>
<accession>A0ABW5H2N9</accession>
<feature type="domain" description="Methyltransferase type 11" evidence="2">
    <location>
        <begin position="46"/>
        <end position="136"/>
    </location>
</feature>
<dbReference type="CDD" id="cd02440">
    <property type="entry name" value="AdoMet_MTases"/>
    <property type="match status" value="1"/>
</dbReference>
<protein>
    <submittedName>
        <fullName evidence="3">Class I SAM-dependent methyltransferase</fullName>
        <ecNumber evidence="3">2.1.1.-</ecNumber>
    </submittedName>
</protein>
<evidence type="ECO:0000313" key="3">
    <source>
        <dbReference type="EMBL" id="MFD2467527.1"/>
    </source>
</evidence>
<dbReference type="GO" id="GO:0008168">
    <property type="term" value="F:methyltransferase activity"/>
    <property type="evidence" value="ECO:0007669"/>
    <property type="project" value="UniProtKB-KW"/>
</dbReference>
<keyword evidence="3" id="KW-0489">Methyltransferase</keyword>
<dbReference type="GO" id="GO:0032259">
    <property type="term" value="P:methylation"/>
    <property type="evidence" value="ECO:0007669"/>
    <property type="project" value="UniProtKB-KW"/>
</dbReference>
<organism evidence="3 4">
    <name type="scientific">Amycolatopsis silviterrae</name>
    <dbReference type="NCBI Taxonomy" id="1656914"/>
    <lineage>
        <taxon>Bacteria</taxon>
        <taxon>Bacillati</taxon>
        <taxon>Actinomycetota</taxon>
        <taxon>Actinomycetes</taxon>
        <taxon>Pseudonocardiales</taxon>
        <taxon>Pseudonocardiaceae</taxon>
        <taxon>Amycolatopsis</taxon>
    </lineage>
</organism>
<evidence type="ECO:0000256" key="1">
    <source>
        <dbReference type="ARBA" id="ARBA00022679"/>
    </source>
</evidence>
<reference evidence="4" key="1">
    <citation type="journal article" date="2019" name="Int. J. Syst. Evol. Microbiol.">
        <title>The Global Catalogue of Microorganisms (GCM) 10K type strain sequencing project: providing services to taxonomists for standard genome sequencing and annotation.</title>
        <authorList>
            <consortium name="The Broad Institute Genomics Platform"/>
            <consortium name="The Broad Institute Genome Sequencing Center for Infectious Disease"/>
            <person name="Wu L."/>
            <person name="Ma J."/>
        </authorList>
    </citation>
    <scope>NUCLEOTIDE SEQUENCE [LARGE SCALE GENOMIC DNA]</scope>
    <source>
        <strain evidence="4">CGMCC 4.7641</strain>
    </source>
</reference>
<keyword evidence="4" id="KW-1185">Reference proteome</keyword>
<evidence type="ECO:0000313" key="4">
    <source>
        <dbReference type="Proteomes" id="UP001597483"/>
    </source>
</evidence>